<evidence type="ECO:0000313" key="2">
    <source>
        <dbReference type="EMBL" id="EXC07676.1"/>
    </source>
</evidence>
<name>W9RT37_9ROSA</name>
<protein>
    <recommendedName>
        <fullName evidence="1">Neprosin PEP catalytic domain-containing protein</fullName>
    </recommendedName>
</protein>
<dbReference type="EMBL" id="KE345588">
    <property type="protein sequence ID" value="EXC07676.1"/>
    <property type="molecule type" value="Genomic_DNA"/>
</dbReference>
<dbReference type="Pfam" id="PF03080">
    <property type="entry name" value="Neprosin"/>
    <property type="match status" value="1"/>
</dbReference>
<organism evidence="2 3">
    <name type="scientific">Morus notabilis</name>
    <dbReference type="NCBI Taxonomy" id="981085"/>
    <lineage>
        <taxon>Eukaryota</taxon>
        <taxon>Viridiplantae</taxon>
        <taxon>Streptophyta</taxon>
        <taxon>Embryophyta</taxon>
        <taxon>Tracheophyta</taxon>
        <taxon>Spermatophyta</taxon>
        <taxon>Magnoliopsida</taxon>
        <taxon>eudicotyledons</taxon>
        <taxon>Gunneridae</taxon>
        <taxon>Pentapetalae</taxon>
        <taxon>rosids</taxon>
        <taxon>fabids</taxon>
        <taxon>Rosales</taxon>
        <taxon>Moraceae</taxon>
        <taxon>Moreae</taxon>
        <taxon>Morus</taxon>
    </lineage>
</organism>
<evidence type="ECO:0000313" key="3">
    <source>
        <dbReference type="Proteomes" id="UP000030645"/>
    </source>
</evidence>
<reference evidence="3" key="1">
    <citation type="submission" date="2013-01" db="EMBL/GenBank/DDBJ databases">
        <title>Draft Genome Sequence of a Mulberry Tree, Morus notabilis C.K. Schneid.</title>
        <authorList>
            <person name="He N."/>
            <person name="Zhao S."/>
        </authorList>
    </citation>
    <scope>NUCLEOTIDE SEQUENCE</scope>
</reference>
<dbReference type="Proteomes" id="UP000030645">
    <property type="component" value="Unassembled WGS sequence"/>
</dbReference>
<gene>
    <name evidence="2" type="ORF">L484_003120</name>
</gene>
<dbReference type="InterPro" id="IPR004314">
    <property type="entry name" value="Neprosin"/>
</dbReference>
<keyword evidence="3" id="KW-1185">Reference proteome</keyword>
<accession>W9RT37</accession>
<sequence length="95" mass="10500">MGSGHFPEDGYGKAAFMRNIGYFDSDMNLRGPENLLTVATKPGCHDVHVKPSSPDFGYHFSFGGPVCSAYSNLCKHEKCLDPSIMFGINLKDYDF</sequence>
<dbReference type="PROSITE" id="PS52045">
    <property type="entry name" value="NEPROSIN_PEP_CD"/>
    <property type="match status" value="1"/>
</dbReference>
<proteinExistence type="predicted"/>
<dbReference type="STRING" id="981085.W9RT37"/>
<evidence type="ECO:0000259" key="1">
    <source>
        <dbReference type="PROSITE" id="PS52045"/>
    </source>
</evidence>
<dbReference type="AlphaFoldDB" id="W9RT37"/>
<feature type="domain" description="Neprosin PEP catalytic" evidence="1">
    <location>
        <begin position="1"/>
        <end position="68"/>
    </location>
</feature>